<comment type="function">
    <text evidence="6">ppGpp hydrolyzing enzyme involved in starvation response.</text>
</comment>
<dbReference type="InterPro" id="IPR006674">
    <property type="entry name" value="HD_domain"/>
</dbReference>
<gene>
    <name evidence="14" type="ORF">Mgra_00003466</name>
</gene>
<evidence type="ECO:0000256" key="9">
    <source>
        <dbReference type="ARBA" id="ARBA00041464"/>
    </source>
</evidence>
<evidence type="ECO:0000256" key="10">
    <source>
        <dbReference type="ARBA" id="ARBA00041770"/>
    </source>
</evidence>
<dbReference type="CDD" id="cd00077">
    <property type="entry name" value="HDc"/>
    <property type="match status" value="1"/>
</dbReference>
<dbReference type="FunFam" id="1.10.3210.10:FF:000012">
    <property type="entry name" value="HD domain containing 3"/>
    <property type="match status" value="1"/>
</dbReference>
<dbReference type="InterPro" id="IPR052194">
    <property type="entry name" value="MESH1"/>
</dbReference>
<keyword evidence="15" id="KW-1185">Reference proteome</keyword>
<dbReference type="OrthoDB" id="430679at2759"/>
<evidence type="ECO:0000313" key="15">
    <source>
        <dbReference type="Proteomes" id="UP000605970"/>
    </source>
</evidence>
<feature type="domain" description="HD" evidence="13">
    <location>
        <begin position="53"/>
        <end position="148"/>
    </location>
</feature>
<feature type="region of interest" description="Disordered" evidence="12">
    <location>
        <begin position="1"/>
        <end position="21"/>
    </location>
</feature>
<dbReference type="PROSITE" id="PS51831">
    <property type="entry name" value="HD"/>
    <property type="match status" value="1"/>
</dbReference>
<evidence type="ECO:0000256" key="12">
    <source>
        <dbReference type="SAM" id="MobiDB-lite"/>
    </source>
</evidence>
<proteinExistence type="inferred from homology"/>
<evidence type="ECO:0000259" key="13">
    <source>
        <dbReference type="PROSITE" id="PS51831"/>
    </source>
</evidence>
<keyword evidence="3" id="KW-0378">Hydrolase</keyword>
<evidence type="ECO:0000256" key="4">
    <source>
        <dbReference type="ARBA" id="ARBA00023211"/>
    </source>
</evidence>
<reference evidence="14" key="1">
    <citation type="journal article" date="2020" name="Ecol. Evol.">
        <title>Genome structure and content of the rice root-knot nematode (Meloidogyne graminicola).</title>
        <authorList>
            <person name="Phan N.T."/>
            <person name="Danchin E.G.J."/>
            <person name="Klopp C."/>
            <person name="Perfus-Barbeoch L."/>
            <person name="Kozlowski D.K."/>
            <person name="Koutsovoulos G.D."/>
            <person name="Lopez-Roques C."/>
            <person name="Bouchez O."/>
            <person name="Zahm M."/>
            <person name="Besnard G."/>
            <person name="Bellafiore S."/>
        </authorList>
    </citation>
    <scope>NUCLEOTIDE SEQUENCE</scope>
    <source>
        <strain evidence="14">VN-18</strain>
    </source>
</reference>
<name>A0A8S9ZU78_9BILA</name>
<dbReference type="EMBL" id="JABEBT010000023">
    <property type="protein sequence ID" value="KAF7637075.1"/>
    <property type="molecule type" value="Genomic_DNA"/>
</dbReference>
<dbReference type="GO" id="GO:0046872">
    <property type="term" value="F:metal ion binding"/>
    <property type="evidence" value="ECO:0007669"/>
    <property type="project" value="UniProtKB-KW"/>
</dbReference>
<keyword evidence="2" id="KW-0479">Metal-binding</keyword>
<dbReference type="Proteomes" id="UP000605970">
    <property type="component" value="Unassembled WGS sequence"/>
</dbReference>
<evidence type="ECO:0000256" key="6">
    <source>
        <dbReference type="ARBA" id="ARBA00037781"/>
    </source>
</evidence>
<dbReference type="Pfam" id="PF13328">
    <property type="entry name" value="HD_4"/>
    <property type="match status" value="1"/>
</dbReference>
<evidence type="ECO:0000256" key="11">
    <source>
        <dbReference type="ARBA" id="ARBA00047968"/>
    </source>
</evidence>
<comment type="caution">
    <text evidence="14">The sequence shown here is derived from an EMBL/GenBank/DDBJ whole genome shotgun (WGS) entry which is preliminary data.</text>
</comment>
<evidence type="ECO:0000256" key="3">
    <source>
        <dbReference type="ARBA" id="ARBA00022801"/>
    </source>
</evidence>
<dbReference type="SMART" id="SM00471">
    <property type="entry name" value="HDc"/>
    <property type="match status" value="1"/>
</dbReference>
<dbReference type="EC" id="3.1.7.2" evidence="5"/>
<dbReference type="InterPro" id="IPR003607">
    <property type="entry name" value="HD/PDEase_dom"/>
</dbReference>
<keyword evidence="4" id="KW-0464">Manganese</keyword>
<accession>A0A8S9ZU78</accession>
<dbReference type="Gene3D" id="1.10.3210.10">
    <property type="entry name" value="Hypothetical protein af1432"/>
    <property type="match status" value="1"/>
</dbReference>
<evidence type="ECO:0000256" key="5">
    <source>
        <dbReference type="ARBA" id="ARBA00024387"/>
    </source>
</evidence>
<comment type="similarity">
    <text evidence="7">Belongs to the MESH1 family.</text>
</comment>
<dbReference type="PANTHER" id="PTHR46246">
    <property type="entry name" value="GUANOSINE-3',5'-BIS(DIPHOSPHATE) 3'-PYROPHOSPHOHYDROLASE MESH1"/>
    <property type="match status" value="1"/>
</dbReference>
<evidence type="ECO:0000256" key="8">
    <source>
        <dbReference type="ARBA" id="ARBA00040793"/>
    </source>
</evidence>
<comment type="cofactor">
    <cofactor evidence="1">
        <name>Mn(2+)</name>
        <dbReference type="ChEBI" id="CHEBI:29035"/>
    </cofactor>
</comment>
<dbReference type="SUPFAM" id="SSF109604">
    <property type="entry name" value="HD-domain/PDEase-like"/>
    <property type="match status" value="1"/>
</dbReference>
<comment type="catalytic activity">
    <reaction evidence="11">
        <text>guanosine 3',5'-bis(diphosphate) + H2O = GDP + diphosphate + H(+)</text>
        <dbReference type="Rhea" id="RHEA:14253"/>
        <dbReference type="ChEBI" id="CHEBI:15377"/>
        <dbReference type="ChEBI" id="CHEBI:15378"/>
        <dbReference type="ChEBI" id="CHEBI:33019"/>
        <dbReference type="ChEBI" id="CHEBI:58189"/>
        <dbReference type="ChEBI" id="CHEBI:77828"/>
        <dbReference type="EC" id="3.1.7.2"/>
    </reaction>
</comment>
<evidence type="ECO:0000256" key="7">
    <source>
        <dbReference type="ARBA" id="ARBA00038354"/>
    </source>
</evidence>
<evidence type="ECO:0000313" key="14">
    <source>
        <dbReference type="EMBL" id="KAF7637075.1"/>
    </source>
</evidence>
<evidence type="ECO:0000256" key="2">
    <source>
        <dbReference type="ARBA" id="ARBA00022723"/>
    </source>
</evidence>
<evidence type="ECO:0000256" key="1">
    <source>
        <dbReference type="ARBA" id="ARBA00001936"/>
    </source>
</evidence>
<organism evidence="14 15">
    <name type="scientific">Meloidogyne graminicola</name>
    <dbReference type="NCBI Taxonomy" id="189291"/>
    <lineage>
        <taxon>Eukaryota</taxon>
        <taxon>Metazoa</taxon>
        <taxon>Ecdysozoa</taxon>
        <taxon>Nematoda</taxon>
        <taxon>Chromadorea</taxon>
        <taxon>Rhabditida</taxon>
        <taxon>Tylenchina</taxon>
        <taxon>Tylenchomorpha</taxon>
        <taxon>Tylenchoidea</taxon>
        <taxon>Meloidogynidae</taxon>
        <taxon>Meloidogyninae</taxon>
        <taxon>Meloidogyne</taxon>
    </lineage>
</organism>
<dbReference type="GO" id="GO:0008893">
    <property type="term" value="F:guanosine-3',5'-bis(diphosphate) 3'-diphosphatase activity"/>
    <property type="evidence" value="ECO:0007669"/>
    <property type="project" value="UniProtKB-EC"/>
</dbReference>
<dbReference type="AlphaFoldDB" id="A0A8S9ZU78"/>
<sequence>MNEKINSKLYPELEENKDGQLQSNPDFFKVIKAADFAARRHRFQIRKDGKTPYINHPIGVAYLLTSVGNITDPATLAAAYLHDTVEDTKTTYEELEKEFGTEIMEIVKECTDDTKLSKGERKLKQIEKAANCSHKAKLVKLADKLYNLRDLERVIPPAFGKQGAKDYFNWAKKVVFQLKGTNEALEVALDDVINRFLEKN</sequence>
<protein>
    <recommendedName>
        <fullName evidence="8">Guanosine-3',5'-bis(diphosphate) 3'-pyrophosphohydrolase MESH1</fullName>
        <ecNumber evidence="5">3.1.7.2</ecNumber>
    </recommendedName>
    <alternativeName>
        <fullName evidence="9">Metazoan SpoT homolog 1</fullName>
    </alternativeName>
    <alternativeName>
        <fullName evidence="10">Penta-phosphate guanosine-3'-pyrophosphohydrolase</fullName>
    </alternativeName>
</protein>
<dbReference type="PANTHER" id="PTHR46246:SF1">
    <property type="entry name" value="GUANOSINE-3',5'-BIS(DIPHOSPHATE) 3'-PYROPHOSPHOHYDROLASE MESH1"/>
    <property type="match status" value="1"/>
</dbReference>